<feature type="compositionally biased region" description="Basic and acidic residues" evidence="1">
    <location>
        <begin position="8"/>
        <end position="26"/>
    </location>
</feature>
<sequence length="469" mass="54171">MAPPIKKFKSDETEKDDDATGDHTHSNLDLRMEVDVNDVVNLLRFPADTSPTVWLNVFSKLDPADKPAFFRAMPEWHDWVSLQRTTFLAPEVAPMLLETLPMKSLLSSRLICKAWTNGLNTHIQNHPMHLHLPFEIDYKKKHPVLEYVHKFTSTERIRRFLDEMEFHPRNNPLFSRNIELGLVAPGGEQELNLLLTEYWNNAILLLNLFGGDVLYAKIDFTFSADHNGLELGRIFRELIVNLPNLKRLSLRGFILTNSYEIKTYFGQNPLPLLRNLEMVDNDCISDNLEVLDTHLDIWDLEILANPEGAPPLKEVNLQFLETPSISELFTKLLPFRDTLVNVATPHVRVLELLDKEEGCKIDLPNLRRLSIEFYQGDVDPLMQLSGSLTHLTINRASSYENNTTVHSLDGSVKRTPKDSVDFYGFEEDMYRSNIWELCPSLISIKLGYNHHDFKRSEYEARNSKFDRKI</sequence>
<dbReference type="AlphaFoldDB" id="A0A1D2M8B9"/>
<evidence type="ECO:0000313" key="2">
    <source>
        <dbReference type="EMBL" id="ODM89171.1"/>
    </source>
</evidence>
<proteinExistence type="predicted"/>
<dbReference type="EMBL" id="LJIJ01002839">
    <property type="protein sequence ID" value="ODM89171.1"/>
    <property type="molecule type" value="Genomic_DNA"/>
</dbReference>
<feature type="region of interest" description="Disordered" evidence="1">
    <location>
        <begin position="1"/>
        <end position="26"/>
    </location>
</feature>
<organism evidence="2 3">
    <name type="scientific">Orchesella cincta</name>
    <name type="common">Springtail</name>
    <name type="synonym">Podura cincta</name>
    <dbReference type="NCBI Taxonomy" id="48709"/>
    <lineage>
        <taxon>Eukaryota</taxon>
        <taxon>Metazoa</taxon>
        <taxon>Ecdysozoa</taxon>
        <taxon>Arthropoda</taxon>
        <taxon>Hexapoda</taxon>
        <taxon>Collembola</taxon>
        <taxon>Entomobryomorpha</taxon>
        <taxon>Entomobryoidea</taxon>
        <taxon>Orchesellidae</taxon>
        <taxon>Orchesellinae</taxon>
        <taxon>Orchesella</taxon>
    </lineage>
</organism>
<dbReference type="InterPro" id="IPR032675">
    <property type="entry name" value="LRR_dom_sf"/>
</dbReference>
<dbReference type="SUPFAM" id="SSF52047">
    <property type="entry name" value="RNI-like"/>
    <property type="match status" value="1"/>
</dbReference>
<comment type="caution">
    <text evidence="2">The sequence shown here is derived from an EMBL/GenBank/DDBJ whole genome shotgun (WGS) entry which is preliminary data.</text>
</comment>
<name>A0A1D2M8B9_ORCCI</name>
<dbReference type="Proteomes" id="UP000094527">
    <property type="component" value="Unassembled WGS sequence"/>
</dbReference>
<accession>A0A1D2M8B9</accession>
<protein>
    <recommendedName>
        <fullName evidence="4">F-box domain-containing protein</fullName>
    </recommendedName>
</protein>
<gene>
    <name evidence="2" type="ORF">Ocin01_17510</name>
</gene>
<evidence type="ECO:0000313" key="3">
    <source>
        <dbReference type="Proteomes" id="UP000094527"/>
    </source>
</evidence>
<keyword evidence="3" id="KW-1185">Reference proteome</keyword>
<evidence type="ECO:0000256" key="1">
    <source>
        <dbReference type="SAM" id="MobiDB-lite"/>
    </source>
</evidence>
<reference evidence="2 3" key="1">
    <citation type="journal article" date="2016" name="Genome Biol. Evol.">
        <title>Gene Family Evolution Reflects Adaptation to Soil Environmental Stressors in the Genome of the Collembolan Orchesella cincta.</title>
        <authorList>
            <person name="Faddeeva-Vakhrusheva A."/>
            <person name="Derks M.F."/>
            <person name="Anvar S.Y."/>
            <person name="Agamennone V."/>
            <person name="Suring W."/>
            <person name="Smit S."/>
            <person name="van Straalen N.M."/>
            <person name="Roelofs D."/>
        </authorList>
    </citation>
    <scope>NUCLEOTIDE SEQUENCE [LARGE SCALE GENOMIC DNA]</scope>
    <source>
        <tissue evidence="2">Mixed pool</tissue>
    </source>
</reference>
<dbReference type="Gene3D" id="3.80.10.10">
    <property type="entry name" value="Ribonuclease Inhibitor"/>
    <property type="match status" value="1"/>
</dbReference>
<evidence type="ECO:0008006" key="4">
    <source>
        <dbReference type="Google" id="ProtNLM"/>
    </source>
</evidence>